<evidence type="ECO:0000256" key="8">
    <source>
        <dbReference type="SAM" id="Phobius"/>
    </source>
</evidence>
<evidence type="ECO:0000313" key="9">
    <source>
        <dbReference type="EMBL" id="HIU29964.1"/>
    </source>
</evidence>
<comment type="caution">
    <text evidence="9">The sequence shown here is derived from an EMBL/GenBank/DDBJ whole genome shotgun (WGS) entry which is preliminary data.</text>
</comment>
<reference evidence="9" key="2">
    <citation type="journal article" date="2021" name="PeerJ">
        <title>Extensive microbial diversity within the chicken gut microbiome revealed by metagenomics and culture.</title>
        <authorList>
            <person name="Gilroy R."/>
            <person name="Ravi A."/>
            <person name="Getino M."/>
            <person name="Pursley I."/>
            <person name="Horton D.L."/>
            <person name="Alikhan N.F."/>
            <person name="Baker D."/>
            <person name="Gharbi K."/>
            <person name="Hall N."/>
            <person name="Watson M."/>
            <person name="Adriaenssens E.M."/>
            <person name="Foster-Nyarko E."/>
            <person name="Jarju S."/>
            <person name="Secka A."/>
            <person name="Antonio M."/>
            <person name="Oren A."/>
            <person name="Chaudhuri R.R."/>
            <person name="La Ragione R."/>
            <person name="Hildebrand F."/>
            <person name="Pallen M.J."/>
        </authorList>
    </citation>
    <scope>NUCLEOTIDE SEQUENCE</scope>
    <source>
        <strain evidence="9">CHK195-4489</strain>
    </source>
</reference>
<feature type="transmembrane region" description="Helical" evidence="8">
    <location>
        <begin position="142"/>
        <end position="160"/>
    </location>
</feature>
<gene>
    <name evidence="9" type="ORF">IAD50_06685</name>
</gene>
<evidence type="ECO:0000256" key="5">
    <source>
        <dbReference type="ARBA" id="ARBA00022692"/>
    </source>
</evidence>
<proteinExistence type="inferred from homology"/>
<keyword evidence="6 8" id="KW-1133">Transmembrane helix</keyword>
<dbReference type="GO" id="GO:0009847">
    <property type="term" value="P:spore germination"/>
    <property type="evidence" value="ECO:0007669"/>
    <property type="project" value="InterPro"/>
</dbReference>
<evidence type="ECO:0000256" key="2">
    <source>
        <dbReference type="ARBA" id="ARBA00007998"/>
    </source>
</evidence>
<keyword evidence="7 8" id="KW-0472">Membrane</keyword>
<name>A0A9D1L9I0_9CLOT</name>
<dbReference type="AlphaFoldDB" id="A0A9D1L9I0"/>
<protein>
    <submittedName>
        <fullName evidence="9">GerAB/ArcD/ProY family transporter</fullName>
    </submittedName>
</protein>
<dbReference type="Proteomes" id="UP000824089">
    <property type="component" value="Unassembled WGS sequence"/>
</dbReference>
<dbReference type="InterPro" id="IPR004761">
    <property type="entry name" value="Spore_GerAB"/>
</dbReference>
<comment type="subcellular location">
    <subcellularLocation>
        <location evidence="1">Membrane</location>
        <topology evidence="1">Multi-pass membrane protein</topology>
    </subcellularLocation>
</comment>
<feature type="transmembrane region" description="Helical" evidence="8">
    <location>
        <begin position="303"/>
        <end position="326"/>
    </location>
</feature>
<dbReference type="GO" id="GO:0016020">
    <property type="term" value="C:membrane"/>
    <property type="evidence" value="ECO:0007669"/>
    <property type="project" value="UniProtKB-SubCell"/>
</dbReference>
<dbReference type="PANTHER" id="PTHR34975">
    <property type="entry name" value="SPORE GERMINATION PROTEIN A2"/>
    <property type="match status" value="1"/>
</dbReference>
<feature type="transmembrane region" description="Helical" evidence="8">
    <location>
        <begin position="36"/>
        <end position="57"/>
    </location>
</feature>
<organism evidence="9 10">
    <name type="scientific">Candidatus Egerieisoma faecipullorum</name>
    <dbReference type="NCBI Taxonomy" id="2840963"/>
    <lineage>
        <taxon>Bacteria</taxon>
        <taxon>Bacillati</taxon>
        <taxon>Bacillota</taxon>
        <taxon>Clostridia</taxon>
        <taxon>Eubacteriales</taxon>
        <taxon>Clostridiaceae</taxon>
        <taxon>Clostridiaceae incertae sedis</taxon>
        <taxon>Candidatus Egerieisoma</taxon>
    </lineage>
</organism>
<accession>A0A9D1L9I0</accession>
<evidence type="ECO:0000256" key="7">
    <source>
        <dbReference type="ARBA" id="ARBA00023136"/>
    </source>
</evidence>
<feature type="transmembrane region" description="Helical" evidence="8">
    <location>
        <begin position="12"/>
        <end position="30"/>
    </location>
</feature>
<dbReference type="PANTHER" id="PTHR34975:SF2">
    <property type="entry name" value="SPORE GERMINATION PROTEIN A2"/>
    <property type="match status" value="1"/>
</dbReference>
<evidence type="ECO:0000256" key="3">
    <source>
        <dbReference type="ARBA" id="ARBA00022448"/>
    </source>
</evidence>
<evidence type="ECO:0000256" key="1">
    <source>
        <dbReference type="ARBA" id="ARBA00004141"/>
    </source>
</evidence>
<feature type="transmembrane region" description="Helical" evidence="8">
    <location>
        <begin position="213"/>
        <end position="238"/>
    </location>
</feature>
<keyword evidence="4" id="KW-0309">Germination</keyword>
<feature type="transmembrane region" description="Helical" evidence="8">
    <location>
        <begin position="77"/>
        <end position="97"/>
    </location>
</feature>
<dbReference type="Pfam" id="PF03845">
    <property type="entry name" value="Spore_permease"/>
    <property type="match status" value="1"/>
</dbReference>
<comment type="similarity">
    <text evidence="2">Belongs to the amino acid-polyamine-organocation (APC) superfamily. Spore germination protein (SGP) (TC 2.A.3.9) family.</text>
</comment>
<reference evidence="9" key="1">
    <citation type="submission" date="2020-10" db="EMBL/GenBank/DDBJ databases">
        <authorList>
            <person name="Gilroy R."/>
        </authorList>
    </citation>
    <scope>NUCLEOTIDE SEQUENCE</scope>
    <source>
        <strain evidence="9">CHK195-4489</strain>
    </source>
</reference>
<feature type="transmembrane region" description="Helical" evidence="8">
    <location>
        <begin position="109"/>
        <end position="130"/>
    </location>
</feature>
<feature type="transmembrane region" description="Helical" evidence="8">
    <location>
        <begin position="267"/>
        <end position="291"/>
    </location>
</feature>
<evidence type="ECO:0000256" key="4">
    <source>
        <dbReference type="ARBA" id="ARBA00022544"/>
    </source>
</evidence>
<keyword evidence="5 8" id="KW-0812">Transmembrane</keyword>
<sequence>MKSDSLSMRCAFSIIMLVQISNSIIIGYPGTGGPEIWISLLISAVIVTPLMVLYARLVHLMPGKDLYEMMQFAFGKWGKCIFSIFYAFYFLTLSGMVRGTYAEFVHLTSLYQTSFIIICLAFFAVCVHLAMKGAGVLGRWCFIMLILAISSIALLCLLSTDNFRLNNLRPLNQQGFGGILYNALCFVPLPLAESVVFLGVAEKLEKSVNPYKLFIFSSIASVLFFVALFLQNCSVLSWETLSAMYFPSYKAASVMYIGNIGTRIESIMSFIFIMSGISKVSIALTAGTKAVQHIFSLKDHKPLLLTVGFFSVALSATLFVDIIEMFDFMRYYLIYALPFQILIPFLLWIAAEVKMKKRHIKTCAYWKTEQENSCSAKTVRT</sequence>
<keyword evidence="3" id="KW-0813">Transport</keyword>
<evidence type="ECO:0000313" key="10">
    <source>
        <dbReference type="Proteomes" id="UP000824089"/>
    </source>
</evidence>
<evidence type="ECO:0000256" key="6">
    <source>
        <dbReference type="ARBA" id="ARBA00022989"/>
    </source>
</evidence>
<feature type="transmembrane region" description="Helical" evidence="8">
    <location>
        <begin position="180"/>
        <end position="201"/>
    </location>
</feature>
<feature type="transmembrane region" description="Helical" evidence="8">
    <location>
        <begin position="332"/>
        <end position="351"/>
    </location>
</feature>
<dbReference type="EMBL" id="DVMM01000137">
    <property type="protein sequence ID" value="HIU29964.1"/>
    <property type="molecule type" value="Genomic_DNA"/>
</dbReference>